<keyword evidence="3" id="KW-1185">Reference proteome</keyword>
<proteinExistence type="predicted"/>
<evidence type="ECO:0000313" key="3">
    <source>
        <dbReference type="Proteomes" id="UP000238479"/>
    </source>
</evidence>
<accession>A0A2P6P3H4</accession>
<dbReference type="Proteomes" id="UP000238479">
    <property type="component" value="Chromosome 7"/>
</dbReference>
<reference evidence="2 3" key="1">
    <citation type="journal article" date="2018" name="Nat. Genet.">
        <title>The Rosa genome provides new insights in the design of modern roses.</title>
        <authorList>
            <person name="Bendahmane M."/>
        </authorList>
    </citation>
    <scope>NUCLEOTIDE SEQUENCE [LARGE SCALE GENOMIC DNA]</scope>
    <source>
        <strain evidence="3">cv. Old Blush</strain>
    </source>
</reference>
<dbReference type="AlphaFoldDB" id="A0A2P6P3H4"/>
<gene>
    <name evidence="2" type="ORF">RchiOBHm_Chr7g0184501</name>
</gene>
<evidence type="ECO:0000256" key="1">
    <source>
        <dbReference type="SAM" id="MobiDB-lite"/>
    </source>
</evidence>
<evidence type="ECO:0000313" key="2">
    <source>
        <dbReference type="EMBL" id="PRQ16462.1"/>
    </source>
</evidence>
<protein>
    <submittedName>
        <fullName evidence="2">Uncharacterized protein</fullName>
    </submittedName>
</protein>
<comment type="caution">
    <text evidence="2">The sequence shown here is derived from an EMBL/GenBank/DDBJ whole genome shotgun (WGS) entry which is preliminary data.</text>
</comment>
<dbReference type="EMBL" id="PDCK01000045">
    <property type="protein sequence ID" value="PRQ16462.1"/>
    <property type="molecule type" value="Genomic_DNA"/>
</dbReference>
<feature type="compositionally biased region" description="Basic residues" evidence="1">
    <location>
        <begin position="27"/>
        <end position="39"/>
    </location>
</feature>
<name>A0A2P6P3H4_ROSCH</name>
<organism evidence="2 3">
    <name type="scientific">Rosa chinensis</name>
    <name type="common">China rose</name>
    <dbReference type="NCBI Taxonomy" id="74649"/>
    <lineage>
        <taxon>Eukaryota</taxon>
        <taxon>Viridiplantae</taxon>
        <taxon>Streptophyta</taxon>
        <taxon>Embryophyta</taxon>
        <taxon>Tracheophyta</taxon>
        <taxon>Spermatophyta</taxon>
        <taxon>Magnoliopsida</taxon>
        <taxon>eudicotyledons</taxon>
        <taxon>Gunneridae</taxon>
        <taxon>Pentapetalae</taxon>
        <taxon>rosids</taxon>
        <taxon>fabids</taxon>
        <taxon>Rosales</taxon>
        <taxon>Rosaceae</taxon>
        <taxon>Rosoideae</taxon>
        <taxon>Rosoideae incertae sedis</taxon>
        <taxon>Rosa</taxon>
    </lineage>
</organism>
<feature type="region of interest" description="Disordered" evidence="1">
    <location>
        <begin position="19"/>
        <end position="39"/>
    </location>
</feature>
<dbReference type="Gramene" id="PRQ16462">
    <property type="protein sequence ID" value="PRQ16462"/>
    <property type="gene ID" value="RchiOBHm_Chr7g0184501"/>
</dbReference>
<sequence>MGLNQVFRFKVRPETRVEGRGGLWPKGNKKNTRKKKKTTRRGCSDWAEWIAQFGLSLYYQSALRQAQIDFNSGFIGLGHQSGGLALNSNRRSCTHCSASSSLLSSGWPWHLWRDYDTLRQLIANE</sequence>